<evidence type="ECO:0000256" key="1">
    <source>
        <dbReference type="SAM" id="MobiDB-lite"/>
    </source>
</evidence>
<evidence type="ECO:0000313" key="3">
    <source>
        <dbReference type="Proteomes" id="UP000298030"/>
    </source>
</evidence>
<evidence type="ECO:0000313" key="2">
    <source>
        <dbReference type="EMBL" id="TEB18533.1"/>
    </source>
</evidence>
<sequence>MLKALRDAKDGVLSILRVTQKRINGRFNKVIADVESFDRHQSSSKDESDCSSTDDSEPSSNSEDSDDDGSGHRKGEHRPATHFGPSDVVPAGNPPRVFFPPVHQRQNPAQDAQILRHGNSEAGPVAKADT</sequence>
<dbReference type="AlphaFoldDB" id="A0A4Y7SCD5"/>
<accession>A0A4Y7SCD5</accession>
<comment type="caution">
    <text evidence="2">The sequence shown here is derived from an EMBL/GenBank/DDBJ whole genome shotgun (WGS) entry which is preliminary data.</text>
</comment>
<dbReference type="EMBL" id="QPFP01000245">
    <property type="protein sequence ID" value="TEB18533.1"/>
    <property type="molecule type" value="Genomic_DNA"/>
</dbReference>
<feature type="compositionally biased region" description="Acidic residues" evidence="1">
    <location>
        <begin position="52"/>
        <end position="68"/>
    </location>
</feature>
<feature type="region of interest" description="Disordered" evidence="1">
    <location>
        <begin position="34"/>
        <end position="130"/>
    </location>
</feature>
<feature type="compositionally biased region" description="Basic and acidic residues" evidence="1">
    <location>
        <begin position="36"/>
        <end position="48"/>
    </location>
</feature>
<keyword evidence="3" id="KW-1185">Reference proteome</keyword>
<organism evidence="2 3">
    <name type="scientific">Coprinellus micaceus</name>
    <name type="common">Glistening ink-cap mushroom</name>
    <name type="synonym">Coprinus micaceus</name>
    <dbReference type="NCBI Taxonomy" id="71717"/>
    <lineage>
        <taxon>Eukaryota</taxon>
        <taxon>Fungi</taxon>
        <taxon>Dikarya</taxon>
        <taxon>Basidiomycota</taxon>
        <taxon>Agaricomycotina</taxon>
        <taxon>Agaricomycetes</taxon>
        <taxon>Agaricomycetidae</taxon>
        <taxon>Agaricales</taxon>
        <taxon>Agaricineae</taxon>
        <taxon>Psathyrellaceae</taxon>
        <taxon>Coprinellus</taxon>
    </lineage>
</organism>
<feature type="compositionally biased region" description="Basic and acidic residues" evidence="1">
    <location>
        <begin position="69"/>
        <end position="79"/>
    </location>
</feature>
<proteinExistence type="predicted"/>
<gene>
    <name evidence="2" type="ORF">FA13DRAFT_1803378</name>
</gene>
<reference evidence="2 3" key="1">
    <citation type="journal article" date="2019" name="Nat. Ecol. Evol.">
        <title>Megaphylogeny resolves global patterns of mushroom evolution.</title>
        <authorList>
            <person name="Varga T."/>
            <person name="Krizsan K."/>
            <person name="Foldi C."/>
            <person name="Dima B."/>
            <person name="Sanchez-Garcia M."/>
            <person name="Sanchez-Ramirez S."/>
            <person name="Szollosi G.J."/>
            <person name="Szarkandi J.G."/>
            <person name="Papp V."/>
            <person name="Albert L."/>
            <person name="Andreopoulos W."/>
            <person name="Angelini C."/>
            <person name="Antonin V."/>
            <person name="Barry K.W."/>
            <person name="Bougher N.L."/>
            <person name="Buchanan P."/>
            <person name="Buyck B."/>
            <person name="Bense V."/>
            <person name="Catcheside P."/>
            <person name="Chovatia M."/>
            <person name="Cooper J."/>
            <person name="Damon W."/>
            <person name="Desjardin D."/>
            <person name="Finy P."/>
            <person name="Geml J."/>
            <person name="Haridas S."/>
            <person name="Hughes K."/>
            <person name="Justo A."/>
            <person name="Karasinski D."/>
            <person name="Kautmanova I."/>
            <person name="Kiss B."/>
            <person name="Kocsube S."/>
            <person name="Kotiranta H."/>
            <person name="LaButti K.M."/>
            <person name="Lechner B.E."/>
            <person name="Liimatainen K."/>
            <person name="Lipzen A."/>
            <person name="Lukacs Z."/>
            <person name="Mihaltcheva S."/>
            <person name="Morgado L.N."/>
            <person name="Niskanen T."/>
            <person name="Noordeloos M.E."/>
            <person name="Ohm R.A."/>
            <person name="Ortiz-Santana B."/>
            <person name="Ovrebo C."/>
            <person name="Racz N."/>
            <person name="Riley R."/>
            <person name="Savchenko A."/>
            <person name="Shiryaev A."/>
            <person name="Soop K."/>
            <person name="Spirin V."/>
            <person name="Szebenyi C."/>
            <person name="Tomsovsky M."/>
            <person name="Tulloss R.E."/>
            <person name="Uehling J."/>
            <person name="Grigoriev I.V."/>
            <person name="Vagvolgyi C."/>
            <person name="Papp T."/>
            <person name="Martin F.M."/>
            <person name="Miettinen O."/>
            <person name="Hibbett D.S."/>
            <person name="Nagy L.G."/>
        </authorList>
    </citation>
    <scope>NUCLEOTIDE SEQUENCE [LARGE SCALE GENOMIC DNA]</scope>
    <source>
        <strain evidence="2 3">FP101781</strain>
    </source>
</reference>
<name>A0A4Y7SCD5_COPMI</name>
<protein>
    <submittedName>
        <fullName evidence="2">Uncharacterized protein</fullName>
    </submittedName>
</protein>
<dbReference type="Proteomes" id="UP000298030">
    <property type="component" value="Unassembled WGS sequence"/>
</dbReference>